<dbReference type="AlphaFoldDB" id="A0AB34KMV3"/>
<protein>
    <recommendedName>
        <fullName evidence="10">Vacuolar calcium ion transporter</fullName>
    </recommendedName>
</protein>
<dbReference type="Proteomes" id="UP000803884">
    <property type="component" value="Unassembled WGS sequence"/>
</dbReference>
<organism evidence="13 14">
    <name type="scientific">Cladosporium halotolerans</name>
    <dbReference type="NCBI Taxonomy" id="1052096"/>
    <lineage>
        <taxon>Eukaryota</taxon>
        <taxon>Fungi</taxon>
        <taxon>Dikarya</taxon>
        <taxon>Ascomycota</taxon>
        <taxon>Pezizomycotina</taxon>
        <taxon>Dothideomycetes</taxon>
        <taxon>Dothideomycetidae</taxon>
        <taxon>Cladosporiales</taxon>
        <taxon>Cladosporiaceae</taxon>
        <taxon>Cladosporium</taxon>
    </lineage>
</organism>
<reference evidence="13 14" key="1">
    <citation type="journal article" date="2020" name="Microbiol. Resour. Announc.">
        <title>Draft Genome Sequence of a Cladosporium Species Isolated from the Mesophotic Ascidian Didemnum maculosum.</title>
        <authorList>
            <person name="Gioti A."/>
            <person name="Siaperas R."/>
            <person name="Nikolaivits E."/>
            <person name="Le Goff G."/>
            <person name="Ouazzani J."/>
            <person name="Kotoulas G."/>
            <person name="Topakas E."/>
        </authorList>
    </citation>
    <scope>NUCLEOTIDE SEQUENCE [LARGE SCALE GENOMIC DNA]</scope>
    <source>
        <strain evidence="13 14">TM138-S3</strain>
    </source>
</reference>
<keyword evidence="10" id="KW-0050">Antiport</keyword>
<evidence type="ECO:0000313" key="13">
    <source>
        <dbReference type="EMBL" id="KAL1585081.1"/>
    </source>
</evidence>
<feature type="domain" description="Sodium/calcium exchanger membrane region" evidence="12">
    <location>
        <begin position="318"/>
        <end position="459"/>
    </location>
</feature>
<evidence type="ECO:0000256" key="9">
    <source>
        <dbReference type="ARBA" id="ARBA00023136"/>
    </source>
</evidence>
<dbReference type="GO" id="GO:0000329">
    <property type="term" value="C:fungal-type vacuole membrane"/>
    <property type="evidence" value="ECO:0007669"/>
    <property type="project" value="TreeGrafter"/>
</dbReference>
<feature type="transmembrane region" description="Helical" evidence="10">
    <location>
        <begin position="417"/>
        <end position="434"/>
    </location>
</feature>
<feature type="domain" description="Sodium/calcium exchanger membrane region" evidence="12">
    <location>
        <begin position="121"/>
        <end position="282"/>
    </location>
</feature>
<feature type="transmembrane region" description="Helical" evidence="10">
    <location>
        <begin position="152"/>
        <end position="173"/>
    </location>
</feature>
<comment type="function">
    <text evidence="10">Has a role in promoting intracellular calcium ion sequestration via the exchange of calcium ions for hydrogen ions across the vacuolar membrane. Involved also in manganese ion homeostasis via its uptake into the vacuole.</text>
</comment>
<name>A0AB34KMV3_9PEZI</name>
<feature type="region of interest" description="Disordered" evidence="11">
    <location>
        <begin position="1"/>
        <end position="66"/>
    </location>
</feature>
<evidence type="ECO:0000256" key="3">
    <source>
        <dbReference type="ARBA" id="ARBA00022448"/>
    </source>
</evidence>
<evidence type="ECO:0000256" key="5">
    <source>
        <dbReference type="ARBA" id="ARBA00022692"/>
    </source>
</evidence>
<keyword evidence="3 10" id="KW-0813">Transport</keyword>
<gene>
    <name evidence="13" type="ORF">WHR41_06408</name>
</gene>
<dbReference type="InterPro" id="IPR004837">
    <property type="entry name" value="NaCa_Exmemb"/>
</dbReference>
<keyword evidence="5 10" id="KW-0812">Transmembrane</keyword>
<feature type="compositionally biased region" description="Basic and acidic residues" evidence="11">
    <location>
        <begin position="32"/>
        <end position="55"/>
    </location>
</feature>
<feature type="transmembrane region" description="Helical" evidence="10">
    <location>
        <begin position="441"/>
        <end position="461"/>
    </location>
</feature>
<comment type="similarity">
    <text evidence="2 10">Belongs to the Ca(2+):cation antiporter (CaCA) (TC 2.A.19) family.</text>
</comment>
<dbReference type="NCBIfam" id="TIGR00378">
    <property type="entry name" value="cax"/>
    <property type="match status" value="1"/>
</dbReference>
<comment type="caution">
    <text evidence="10">Lacks conserved residue(s) required for the propagation of feature annotation.</text>
</comment>
<evidence type="ECO:0000313" key="14">
    <source>
        <dbReference type="Proteomes" id="UP000803884"/>
    </source>
</evidence>
<dbReference type="InterPro" id="IPR004713">
    <property type="entry name" value="CaH_exchang"/>
</dbReference>
<evidence type="ECO:0000256" key="2">
    <source>
        <dbReference type="ARBA" id="ARBA00008170"/>
    </source>
</evidence>
<dbReference type="PANTHER" id="PTHR31503:SF14">
    <property type="entry name" value="VACUOLAR CALCIUM ION TRANSPORTER"/>
    <property type="match status" value="1"/>
</dbReference>
<dbReference type="RefSeq" id="XP_069228187.1">
    <property type="nucleotide sequence ID" value="XM_069375013.1"/>
</dbReference>
<dbReference type="GeneID" id="96007851"/>
<keyword evidence="8 10" id="KW-0406">Ion transport</keyword>
<dbReference type="EMBL" id="JAAQHG020000021">
    <property type="protein sequence ID" value="KAL1585081.1"/>
    <property type="molecule type" value="Genomic_DNA"/>
</dbReference>
<feature type="transmembrane region" description="Helical" evidence="10">
    <location>
        <begin position="259"/>
        <end position="280"/>
    </location>
</feature>
<dbReference type="InterPro" id="IPR004798">
    <property type="entry name" value="CAX-like"/>
</dbReference>
<feature type="transmembrane region" description="Helical" evidence="10">
    <location>
        <begin position="121"/>
        <end position="140"/>
    </location>
</feature>
<sequence length="486" mass="54050">MTTRPKPQPGTAPQHTPSWREKNISVFKRKDHAPSPDDQEAAHEKHEADVEEARRRGGKRTKYVQEDGESGRTWIHPWKFIRICGRSSSKISMLTNILWPFTIAAMVLHFGCDMQRETIKLWVFITAYIGMVPCANLVGFAGQELARKLPTVLGVVLETTFGSIVEIVLFMVLIKQPGEQGIHIIQAAILGSILANLLLCLGLCFFIGGIFHPNQTFHEAVSEVGSNLMLVAGMGLVIPSIFYNSLASNYQPEFLETRALHISRITAIVLLIAFVVYLWFQIRSHHGLYEDILKADEHNDHDRHKDLAKDKLTFTEAAIAVVIGVTFVSFMAVFLVQQIEYIVERGVSDSFMGLILVPVIEKASEHLTAMDEAYDNQMNFALSHVLGASIQTALLNTPLVVLVGWGLDKNMGLNFEMFDAIVLILAIIVIGNFLRDEKSDYLEGALSVFVYVLIAVAAWYYPAPPEGAVISSGDASGGEHARMMKW</sequence>
<feature type="compositionally biased region" description="Pro residues" evidence="11">
    <location>
        <begin position="1"/>
        <end position="10"/>
    </location>
</feature>
<dbReference type="InterPro" id="IPR044880">
    <property type="entry name" value="NCX_ion-bd_dom_sf"/>
</dbReference>
<keyword evidence="10" id="KW-0926">Vacuole</keyword>
<keyword evidence="6 10" id="KW-0106">Calcium</keyword>
<feature type="transmembrane region" description="Helical" evidence="10">
    <location>
        <begin position="317"/>
        <end position="336"/>
    </location>
</feature>
<accession>A0AB34KMV3</accession>
<feature type="transmembrane region" description="Helical" evidence="10">
    <location>
        <begin position="185"/>
        <end position="208"/>
    </location>
</feature>
<dbReference type="PANTHER" id="PTHR31503">
    <property type="entry name" value="VACUOLAR CALCIUM ION TRANSPORTER"/>
    <property type="match status" value="1"/>
</dbReference>
<evidence type="ECO:0000256" key="6">
    <source>
        <dbReference type="ARBA" id="ARBA00022837"/>
    </source>
</evidence>
<evidence type="ECO:0000259" key="12">
    <source>
        <dbReference type="Pfam" id="PF01699"/>
    </source>
</evidence>
<evidence type="ECO:0000256" key="4">
    <source>
        <dbReference type="ARBA" id="ARBA00022568"/>
    </source>
</evidence>
<evidence type="ECO:0000256" key="7">
    <source>
        <dbReference type="ARBA" id="ARBA00022989"/>
    </source>
</evidence>
<dbReference type="Pfam" id="PF01699">
    <property type="entry name" value="Na_Ca_ex"/>
    <property type="match status" value="2"/>
</dbReference>
<comment type="subcellular location">
    <subcellularLocation>
        <location evidence="1">Endomembrane system</location>
        <topology evidence="1">Multi-pass membrane protein</topology>
    </subcellularLocation>
    <subcellularLocation>
        <location evidence="10">Vacuole membrane</location>
    </subcellularLocation>
</comment>
<keyword evidence="9 10" id="KW-0472">Membrane</keyword>
<comment type="caution">
    <text evidence="13">The sequence shown here is derived from an EMBL/GenBank/DDBJ whole genome shotgun (WGS) entry which is preliminary data.</text>
</comment>
<keyword evidence="7 10" id="KW-1133">Transmembrane helix</keyword>
<dbReference type="Gene3D" id="1.20.1420.30">
    <property type="entry name" value="NCX, central ion-binding region"/>
    <property type="match status" value="2"/>
</dbReference>
<keyword evidence="4 10" id="KW-0109">Calcium transport</keyword>
<dbReference type="GO" id="GO:0012505">
    <property type="term" value="C:endomembrane system"/>
    <property type="evidence" value="ECO:0007669"/>
    <property type="project" value="UniProtKB-SubCell"/>
</dbReference>
<feature type="transmembrane region" description="Helical" evidence="10">
    <location>
        <begin position="385"/>
        <end position="405"/>
    </location>
</feature>
<evidence type="ECO:0000256" key="8">
    <source>
        <dbReference type="ARBA" id="ARBA00023065"/>
    </source>
</evidence>
<dbReference type="GO" id="GO:0015369">
    <property type="term" value="F:calcium:proton antiporter activity"/>
    <property type="evidence" value="ECO:0007669"/>
    <property type="project" value="UniProtKB-UniRule"/>
</dbReference>
<evidence type="ECO:0000256" key="10">
    <source>
        <dbReference type="RuleBase" id="RU365028"/>
    </source>
</evidence>
<evidence type="ECO:0000256" key="11">
    <source>
        <dbReference type="SAM" id="MobiDB-lite"/>
    </source>
</evidence>
<proteinExistence type="inferred from homology"/>
<dbReference type="GO" id="GO:0006874">
    <property type="term" value="P:intracellular calcium ion homeostasis"/>
    <property type="evidence" value="ECO:0007669"/>
    <property type="project" value="TreeGrafter"/>
</dbReference>
<feature type="transmembrane region" description="Helical" evidence="10">
    <location>
        <begin position="228"/>
        <end position="247"/>
    </location>
</feature>
<evidence type="ECO:0000256" key="1">
    <source>
        <dbReference type="ARBA" id="ARBA00004127"/>
    </source>
</evidence>
<keyword evidence="14" id="KW-1185">Reference proteome</keyword>